<dbReference type="Gene3D" id="3.40.50.300">
    <property type="entry name" value="P-loop containing nucleotide triphosphate hydrolases"/>
    <property type="match status" value="1"/>
</dbReference>
<comment type="caution">
    <text evidence="4">The sequence shown here is derived from an EMBL/GenBank/DDBJ whole genome shotgun (WGS) entry which is preliminary data.</text>
</comment>
<keyword evidence="5" id="KW-1185">Reference proteome</keyword>
<dbReference type="Pfam" id="PF00005">
    <property type="entry name" value="ABC_tran"/>
    <property type="match status" value="1"/>
</dbReference>
<keyword evidence="1" id="KW-0547">Nucleotide-binding</keyword>
<keyword evidence="2 4" id="KW-0067">ATP-binding</keyword>
<dbReference type="GO" id="GO:0005524">
    <property type="term" value="F:ATP binding"/>
    <property type="evidence" value="ECO:0007669"/>
    <property type="project" value="UniProtKB-KW"/>
</dbReference>
<evidence type="ECO:0000256" key="1">
    <source>
        <dbReference type="ARBA" id="ARBA00022741"/>
    </source>
</evidence>
<dbReference type="InterPro" id="IPR027417">
    <property type="entry name" value="P-loop_NTPase"/>
</dbReference>
<evidence type="ECO:0000256" key="2">
    <source>
        <dbReference type="ARBA" id="ARBA00022840"/>
    </source>
</evidence>
<sequence length="203" mass="22960">MLTHVKFSCQTGEMVGIFGRNGSGKSTLLKILFGTLPADSIEVWLDATIIEPTQVIPNQYIAYLPQEGFLPKDMKVRDVIPLYFRDGEKQNQLFYAPKIASVANKRVSTLSHGELRYVEILLIAHLEHPFLLLDEPFSMIEPLYKDSIKELLSSLKAKKGIILTDHYYRDVLQITDKNLLMINGTLHEIKGKEDLAAHGYISS</sequence>
<protein>
    <submittedName>
        <fullName evidence="4">ATP-binding cassette domain-containing protein</fullName>
    </submittedName>
</protein>
<dbReference type="SUPFAM" id="SSF52540">
    <property type="entry name" value="P-loop containing nucleoside triphosphate hydrolases"/>
    <property type="match status" value="1"/>
</dbReference>
<dbReference type="PROSITE" id="PS50893">
    <property type="entry name" value="ABC_TRANSPORTER_2"/>
    <property type="match status" value="1"/>
</dbReference>
<dbReference type="SMART" id="SM00382">
    <property type="entry name" value="AAA"/>
    <property type="match status" value="1"/>
</dbReference>
<dbReference type="EMBL" id="JAUKPO010000002">
    <property type="protein sequence ID" value="MDO1445909.1"/>
    <property type="molecule type" value="Genomic_DNA"/>
</dbReference>
<proteinExistence type="predicted"/>
<gene>
    <name evidence="4" type="ORF">Q0590_06580</name>
</gene>
<dbReference type="InterPro" id="IPR003593">
    <property type="entry name" value="AAA+_ATPase"/>
</dbReference>
<dbReference type="Proteomes" id="UP001168528">
    <property type="component" value="Unassembled WGS sequence"/>
</dbReference>
<dbReference type="PANTHER" id="PTHR43158">
    <property type="entry name" value="SKFA PEPTIDE EXPORT ATP-BINDING PROTEIN SKFE"/>
    <property type="match status" value="1"/>
</dbReference>
<dbReference type="RefSeq" id="WP_302036707.1">
    <property type="nucleotide sequence ID" value="NZ_JAUKPO010000002.1"/>
</dbReference>
<reference evidence="4" key="1">
    <citation type="submission" date="2023-07" db="EMBL/GenBank/DDBJ databases">
        <title>The genome sequence of Rhodocytophaga aerolata KACC 12507.</title>
        <authorList>
            <person name="Zhang X."/>
        </authorList>
    </citation>
    <scope>NUCLEOTIDE SEQUENCE</scope>
    <source>
        <strain evidence="4">KACC 12507</strain>
    </source>
</reference>
<dbReference type="InterPro" id="IPR003439">
    <property type="entry name" value="ABC_transporter-like_ATP-bd"/>
</dbReference>
<feature type="domain" description="ABC transporter" evidence="3">
    <location>
        <begin position="1"/>
        <end position="201"/>
    </location>
</feature>
<accession>A0ABT8R1W5</accession>
<dbReference type="PANTHER" id="PTHR43158:SF1">
    <property type="entry name" value="ABC TRANSPORTER, ATP-BINDING PROTEIN"/>
    <property type="match status" value="1"/>
</dbReference>
<organism evidence="4 5">
    <name type="scientific">Rhodocytophaga aerolata</name>
    <dbReference type="NCBI Taxonomy" id="455078"/>
    <lineage>
        <taxon>Bacteria</taxon>
        <taxon>Pseudomonadati</taxon>
        <taxon>Bacteroidota</taxon>
        <taxon>Cytophagia</taxon>
        <taxon>Cytophagales</taxon>
        <taxon>Rhodocytophagaceae</taxon>
        <taxon>Rhodocytophaga</taxon>
    </lineage>
</organism>
<evidence type="ECO:0000313" key="5">
    <source>
        <dbReference type="Proteomes" id="UP001168528"/>
    </source>
</evidence>
<evidence type="ECO:0000313" key="4">
    <source>
        <dbReference type="EMBL" id="MDO1445909.1"/>
    </source>
</evidence>
<name>A0ABT8R1W5_9BACT</name>
<evidence type="ECO:0000259" key="3">
    <source>
        <dbReference type="PROSITE" id="PS50893"/>
    </source>
</evidence>